<protein>
    <submittedName>
        <fullName evidence="2 4">Uncharacterized protein</fullName>
    </submittedName>
</protein>
<evidence type="ECO:0000313" key="4">
    <source>
        <dbReference type="WBParaSite" id="SBAD_0001325401-mRNA-1"/>
    </source>
</evidence>
<dbReference type="EMBL" id="UZAM01019046">
    <property type="protein sequence ID" value="VDP52211.1"/>
    <property type="molecule type" value="Genomic_DNA"/>
</dbReference>
<evidence type="ECO:0000256" key="1">
    <source>
        <dbReference type="SAM" id="MobiDB-lite"/>
    </source>
</evidence>
<dbReference type="OrthoDB" id="6765698at2759"/>
<dbReference type="Proteomes" id="UP000270296">
    <property type="component" value="Unassembled WGS sequence"/>
</dbReference>
<feature type="region of interest" description="Disordered" evidence="1">
    <location>
        <begin position="72"/>
        <end position="98"/>
    </location>
</feature>
<organism evidence="4">
    <name type="scientific">Soboliphyme baturini</name>
    <dbReference type="NCBI Taxonomy" id="241478"/>
    <lineage>
        <taxon>Eukaryota</taxon>
        <taxon>Metazoa</taxon>
        <taxon>Ecdysozoa</taxon>
        <taxon>Nematoda</taxon>
        <taxon>Enoplea</taxon>
        <taxon>Dorylaimia</taxon>
        <taxon>Dioctophymatida</taxon>
        <taxon>Dioctophymatoidea</taxon>
        <taxon>Soboliphymatidae</taxon>
        <taxon>Soboliphyme</taxon>
    </lineage>
</organism>
<sequence length="98" mass="11228">MGTSNDIASESPGTVASRVGCYSKELIYNPTREPPGMDMNRLEWSRSNRIRTLQGRYGHLLNCWKMKSNPRGDCGHEDQTRPHIISEMSASKIRRQYN</sequence>
<reference evidence="2 3" key="2">
    <citation type="submission" date="2018-11" db="EMBL/GenBank/DDBJ databases">
        <authorList>
            <consortium name="Pathogen Informatics"/>
        </authorList>
    </citation>
    <scope>NUCLEOTIDE SEQUENCE [LARGE SCALE GENOMIC DNA]</scope>
</reference>
<gene>
    <name evidence="2" type="ORF">SBAD_LOCUS12841</name>
</gene>
<evidence type="ECO:0000313" key="3">
    <source>
        <dbReference type="Proteomes" id="UP000270296"/>
    </source>
</evidence>
<evidence type="ECO:0000313" key="2">
    <source>
        <dbReference type="EMBL" id="VDP52211.1"/>
    </source>
</evidence>
<reference evidence="4" key="1">
    <citation type="submission" date="2016-06" db="UniProtKB">
        <authorList>
            <consortium name="WormBaseParasite"/>
        </authorList>
    </citation>
    <scope>IDENTIFICATION</scope>
</reference>
<keyword evidence="3" id="KW-1185">Reference proteome</keyword>
<proteinExistence type="predicted"/>
<name>A0A183JAE3_9BILA</name>
<dbReference type="WBParaSite" id="SBAD_0001325401-mRNA-1">
    <property type="protein sequence ID" value="SBAD_0001325401-mRNA-1"/>
    <property type="gene ID" value="SBAD_0001325401"/>
</dbReference>
<dbReference type="AlphaFoldDB" id="A0A183JAE3"/>
<accession>A0A183JAE3</accession>